<keyword evidence="3" id="KW-1185">Reference proteome</keyword>
<proteinExistence type="predicted"/>
<gene>
    <name evidence="2" type="ORF">KOR42_00260</name>
</gene>
<keyword evidence="1" id="KW-0472">Membrane</keyword>
<reference evidence="2 3" key="1">
    <citation type="submission" date="2019-02" db="EMBL/GenBank/DDBJ databases">
        <title>Deep-cultivation of Planctomycetes and their phenomic and genomic characterization uncovers novel biology.</title>
        <authorList>
            <person name="Wiegand S."/>
            <person name="Jogler M."/>
            <person name="Boedeker C."/>
            <person name="Pinto D."/>
            <person name="Vollmers J."/>
            <person name="Rivas-Marin E."/>
            <person name="Kohn T."/>
            <person name="Peeters S.H."/>
            <person name="Heuer A."/>
            <person name="Rast P."/>
            <person name="Oberbeckmann S."/>
            <person name="Bunk B."/>
            <person name="Jeske O."/>
            <person name="Meyerdierks A."/>
            <person name="Storesund J.E."/>
            <person name="Kallscheuer N."/>
            <person name="Luecker S."/>
            <person name="Lage O.M."/>
            <person name="Pohl T."/>
            <person name="Merkel B.J."/>
            <person name="Hornburger P."/>
            <person name="Mueller R.-W."/>
            <person name="Bruemmer F."/>
            <person name="Labrenz M."/>
            <person name="Spormann A.M."/>
            <person name="Op Den Camp H."/>
            <person name="Overmann J."/>
            <person name="Amann R."/>
            <person name="Jetten M.S.M."/>
            <person name="Mascher T."/>
            <person name="Medema M.H."/>
            <person name="Devos D.P."/>
            <person name="Kaster A.-K."/>
            <person name="Ovreas L."/>
            <person name="Rohde M."/>
            <person name="Galperin M.Y."/>
            <person name="Jogler C."/>
        </authorList>
    </citation>
    <scope>NUCLEOTIDE SEQUENCE [LARGE SCALE GENOMIC DNA]</scope>
    <source>
        <strain evidence="2 3">KOR42</strain>
    </source>
</reference>
<keyword evidence="1" id="KW-1133">Transmembrane helix</keyword>
<feature type="transmembrane region" description="Helical" evidence="1">
    <location>
        <begin position="25"/>
        <end position="46"/>
    </location>
</feature>
<organism evidence="2 3">
    <name type="scientific">Thalassoglobus neptunius</name>
    <dbReference type="NCBI Taxonomy" id="1938619"/>
    <lineage>
        <taxon>Bacteria</taxon>
        <taxon>Pseudomonadati</taxon>
        <taxon>Planctomycetota</taxon>
        <taxon>Planctomycetia</taxon>
        <taxon>Planctomycetales</taxon>
        <taxon>Planctomycetaceae</taxon>
        <taxon>Thalassoglobus</taxon>
    </lineage>
</organism>
<sequence>MFTGPKLHVAAREHSPFWTSIVKRYRFQIVIALGLLAIAAFLWSGLNTRAAVDGPKLGPFEFEREGALSPELAAKSHFYGCANKSPKHFVQHVLLGICDGPINTLQKFAECLHETEFHHDGQSYSVYDLPKVMNAKLPVRVIASGAFDPEDKRVLALHSQMMSTYYAEKFMCFDVAGTSYDRNEYQSRVVVVFVNGRWYSMPRCRSARSFYEIADSMELTPLDPDPAI</sequence>
<protein>
    <submittedName>
        <fullName evidence="2">Uncharacterized protein</fullName>
    </submittedName>
</protein>
<evidence type="ECO:0000313" key="2">
    <source>
        <dbReference type="EMBL" id="TWT56673.1"/>
    </source>
</evidence>
<dbReference type="Proteomes" id="UP000317243">
    <property type="component" value="Unassembled WGS sequence"/>
</dbReference>
<dbReference type="EMBL" id="SIHI01000001">
    <property type="protein sequence ID" value="TWT56673.1"/>
    <property type="molecule type" value="Genomic_DNA"/>
</dbReference>
<accession>A0A5C5X3A5</accession>
<evidence type="ECO:0000313" key="3">
    <source>
        <dbReference type="Proteomes" id="UP000317243"/>
    </source>
</evidence>
<comment type="caution">
    <text evidence="2">The sequence shown here is derived from an EMBL/GenBank/DDBJ whole genome shotgun (WGS) entry which is preliminary data.</text>
</comment>
<keyword evidence="1" id="KW-0812">Transmembrane</keyword>
<name>A0A5C5X3A5_9PLAN</name>
<dbReference type="AlphaFoldDB" id="A0A5C5X3A5"/>
<evidence type="ECO:0000256" key="1">
    <source>
        <dbReference type="SAM" id="Phobius"/>
    </source>
</evidence>